<feature type="compositionally biased region" description="Basic and acidic residues" evidence="3">
    <location>
        <begin position="192"/>
        <end position="201"/>
    </location>
</feature>
<dbReference type="PANTHER" id="PTHR13316:SF0">
    <property type="entry name" value="ZINC FINGER CCHC DOMAIN-CONTAINING PROTEIN 8"/>
    <property type="match status" value="1"/>
</dbReference>
<evidence type="ECO:0000256" key="2">
    <source>
        <dbReference type="PROSITE-ProRule" id="PRU00047"/>
    </source>
</evidence>
<dbReference type="InterPro" id="IPR036875">
    <property type="entry name" value="Znf_CCHC_sf"/>
</dbReference>
<keyword evidence="2" id="KW-0863">Zinc-finger</keyword>
<name>A0AAW0GSS0_9APHY</name>
<dbReference type="GO" id="GO:0003723">
    <property type="term" value="F:RNA binding"/>
    <property type="evidence" value="ECO:0007669"/>
    <property type="project" value="TreeGrafter"/>
</dbReference>
<dbReference type="GO" id="GO:0071013">
    <property type="term" value="C:catalytic step 2 spliceosome"/>
    <property type="evidence" value="ECO:0007669"/>
    <property type="project" value="TreeGrafter"/>
</dbReference>
<dbReference type="AlphaFoldDB" id="A0AAW0GSS0"/>
<protein>
    <recommendedName>
        <fullName evidence="4">CCHC-type domain-containing protein</fullName>
    </recommendedName>
</protein>
<feature type="domain" description="CCHC-type" evidence="4">
    <location>
        <begin position="15"/>
        <end position="32"/>
    </location>
</feature>
<evidence type="ECO:0000256" key="1">
    <source>
        <dbReference type="ARBA" id="ARBA00022664"/>
    </source>
</evidence>
<proteinExistence type="predicted"/>
<keyword evidence="2" id="KW-0479">Metal-binding</keyword>
<feature type="compositionally biased region" description="Pro residues" evidence="3">
    <location>
        <begin position="251"/>
        <end position="277"/>
    </location>
</feature>
<sequence>MVLMQDEEVTYGHGRRCFNCGSQSHTLNDCPERRNHELIDLSKQIFEFYKPEASSRSRIHEVEEWRKIRTEWLETFEPGQIKGELLREALRLHDDDPGENVEWLRNIAVWGYPRGWTGSEDPRVRVWRRIMNEEEFDEELNTPTEFTIYGDGEQTSVILPPDAPKTRFPVSESDEESDTSSVTLSDGSSVVEVDHPDHPPPDYRWVKYPNSYFLYTMLPIYNGMSLPSVRHVESPAYPGPSAWRVPMNNSAPPPPPSIPPPPLPPSPALPPPPPSLPAKPLLAVAGSSHNPIEILDGNSDMEFSDSD</sequence>
<reference evidence="5 6" key="1">
    <citation type="submission" date="2022-09" db="EMBL/GenBank/DDBJ databases">
        <authorList>
            <person name="Palmer J.M."/>
        </authorList>
    </citation>
    <scope>NUCLEOTIDE SEQUENCE [LARGE SCALE GENOMIC DNA]</scope>
    <source>
        <strain evidence="5 6">DSM 7382</strain>
    </source>
</reference>
<keyword evidence="6" id="KW-1185">Reference proteome</keyword>
<gene>
    <name evidence="5" type="ORF">QCA50_003661</name>
</gene>
<feature type="region of interest" description="Disordered" evidence="3">
    <location>
        <begin position="159"/>
        <end position="201"/>
    </location>
</feature>
<accession>A0AAW0GSS0</accession>
<dbReference type="SUPFAM" id="SSF57756">
    <property type="entry name" value="Retrovirus zinc finger-like domains"/>
    <property type="match status" value="1"/>
</dbReference>
<dbReference type="Proteomes" id="UP001385951">
    <property type="component" value="Unassembled WGS sequence"/>
</dbReference>
<dbReference type="PANTHER" id="PTHR13316">
    <property type="entry name" value="ZINC FINGER, CCHC DOMAIN CONTAINING 8"/>
    <property type="match status" value="1"/>
</dbReference>
<evidence type="ECO:0000313" key="5">
    <source>
        <dbReference type="EMBL" id="KAK7694085.1"/>
    </source>
</evidence>
<dbReference type="GO" id="GO:0006397">
    <property type="term" value="P:mRNA processing"/>
    <property type="evidence" value="ECO:0007669"/>
    <property type="project" value="UniProtKB-KW"/>
</dbReference>
<feature type="region of interest" description="Disordered" evidence="3">
    <location>
        <begin position="248"/>
        <end position="307"/>
    </location>
</feature>
<keyword evidence="2" id="KW-0862">Zinc</keyword>
<organism evidence="5 6">
    <name type="scientific">Cerrena zonata</name>
    <dbReference type="NCBI Taxonomy" id="2478898"/>
    <lineage>
        <taxon>Eukaryota</taxon>
        <taxon>Fungi</taxon>
        <taxon>Dikarya</taxon>
        <taxon>Basidiomycota</taxon>
        <taxon>Agaricomycotina</taxon>
        <taxon>Agaricomycetes</taxon>
        <taxon>Polyporales</taxon>
        <taxon>Cerrenaceae</taxon>
        <taxon>Cerrena</taxon>
    </lineage>
</organism>
<dbReference type="PROSITE" id="PS50158">
    <property type="entry name" value="ZF_CCHC"/>
    <property type="match status" value="1"/>
</dbReference>
<comment type="caution">
    <text evidence="5">The sequence shown here is derived from an EMBL/GenBank/DDBJ whole genome shotgun (WGS) entry which is preliminary data.</text>
</comment>
<dbReference type="SMART" id="SM00343">
    <property type="entry name" value="ZnF_C2HC"/>
    <property type="match status" value="1"/>
</dbReference>
<dbReference type="EMBL" id="JASBNA010000003">
    <property type="protein sequence ID" value="KAK7694085.1"/>
    <property type="molecule type" value="Genomic_DNA"/>
</dbReference>
<evidence type="ECO:0000313" key="6">
    <source>
        <dbReference type="Proteomes" id="UP001385951"/>
    </source>
</evidence>
<evidence type="ECO:0000256" key="3">
    <source>
        <dbReference type="SAM" id="MobiDB-lite"/>
    </source>
</evidence>
<dbReference type="GO" id="GO:0008270">
    <property type="term" value="F:zinc ion binding"/>
    <property type="evidence" value="ECO:0007669"/>
    <property type="project" value="UniProtKB-KW"/>
</dbReference>
<dbReference type="InterPro" id="IPR052115">
    <property type="entry name" value="NEXT_complex_subunit_ZCCHC8"/>
</dbReference>
<evidence type="ECO:0000259" key="4">
    <source>
        <dbReference type="PROSITE" id="PS50158"/>
    </source>
</evidence>
<dbReference type="InterPro" id="IPR001878">
    <property type="entry name" value="Znf_CCHC"/>
</dbReference>
<keyword evidence="1" id="KW-0507">mRNA processing</keyword>